<feature type="non-terminal residue" evidence="1">
    <location>
        <position position="1"/>
    </location>
</feature>
<evidence type="ECO:0008006" key="3">
    <source>
        <dbReference type="Google" id="ProtNLM"/>
    </source>
</evidence>
<proteinExistence type="predicted"/>
<dbReference type="Gene3D" id="3.40.50.2300">
    <property type="match status" value="1"/>
</dbReference>
<gene>
    <name evidence="1" type="ORF">JYK14_28020</name>
</gene>
<protein>
    <recommendedName>
        <fullName evidence="3">Penicillin-binding protein activator</fullName>
    </recommendedName>
</protein>
<sequence length="194" mass="19626">AGALRAKLPALGLPAPFILLHARLGDSAAAARQLAEQAGPEGLDAVMLGLSGQRARAAAAALATALPARPRFMGPATWAAEPGLGTEPALADAWFPGPDPGVRAQFDSRYQSTFGERPPRLAGIAYDAAALASRSVRDGRNTPPVGEALLGADGPIRLTPEGLAQRGLAIFALDPAGGEPRLIQPAPVPGAPAS</sequence>
<evidence type="ECO:0000313" key="2">
    <source>
        <dbReference type="Proteomes" id="UP001523392"/>
    </source>
</evidence>
<comment type="caution">
    <text evidence="1">The sequence shown here is derived from an EMBL/GenBank/DDBJ whole genome shotgun (WGS) entry which is preliminary data.</text>
</comment>
<keyword evidence="2" id="KW-1185">Reference proteome</keyword>
<dbReference type="InterPro" id="IPR028082">
    <property type="entry name" value="Peripla_BP_I"/>
</dbReference>
<dbReference type="SUPFAM" id="SSF53822">
    <property type="entry name" value="Periplasmic binding protein-like I"/>
    <property type="match status" value="1"/>
</dbReference>
<dbReference type="EMBL" id="JAFIRR010000266">
    <property type="protein sequence ID" value="MCO6419981.1"/>
    <property type="molecule type" value="Genomic_DNA"/>
</dbReference>
<name>A0ABT1DDH2_9PROT</name>
<accession>A0ABT1DDH2</accession>
<reference evidence="1 2" key="1">
    <citation type="submission" date="2021-12" db="EMBL/GenBank/DDBJ databases">
        <title>Siccirubricoccus leaddurans sp. nov., a high concentration Zn2+ tolerance bacterium.</title>
        <authorList>
            <person name="Cao Y."/>
        </authorList>
    </citation>
    <scope>NUCLEOTIDE SEQUENCE [LARGE SCALE GENOMIC DNA]</scope>
    <source>
        <strain evidence="1 2">KC 17139</strain>
    </source>
</reference>
<evidence type="ECO:0000313" key="1">
    <source>
        <dbReference type="EMBL" id="MCO6419981.1"/>
    </source>
</evidence>
<organism evidence="1 2">
    <name type="scientific">Siccirubricoccus soli</name>
    <dbReference type="NCBI Taxonomy" id="2899147"/>
    <lineage>
        <taxon>Bacteria</taxon>
        <taxon>Pseudomonadati</taxon>
        <taxon>Pseudomonadota</taxon>
        <taxon>Alphaproteobacteria</taxon>
        <taxon>Acetobacterales</taxon>
        <taxon>Roseomonadaceae</taxon>
        <taxon>Siccirubricoccus</taxon>
    </lineage>
</organism>
<dbReference type="Proteomes" id="UP001523392">
    <property type="component" value="Unassembled WGS sequence"/>
</dbReference>